<dbReference type="InterPro" id="IPR017900">
    <property type="entry name" value="4Fe4S_Fe_S_CS"/>
</dbReference>
<dbReference type="Proteomes" id="UP000449710">
    <property type="component" value="Unassembled WGS sequence"/>
</dbReference>
<dbReference type="InterPro" id="IPR017896">
    <property type="entry name" value="4Fe4S_Fe-S-bd"/>
</dbReference>
<comment type="caution">
    <text evidence="5">The sequence shown here is derived from an EMBL/GenBank/DDBJ whole genome shotgun (WGS) entry which is preliminary data.</text>
</comment>
<dbReference type="SUPFAM" id="SSF54862">
    <property type="entry name" value="4Fe-4S ferredoxins"/>
    <property type="match status" value="1"/>
</dbReference>
<evidence type="ECO:0000256" key="1">
    <source>
        <dbReference type="ARBA" id="ARBA00022723"/>
    </source>
</evidence>
<dbReference type="EMBL" id="SUMG01000003">
    <property type="protein sequence ID" value="NBG87631.1"/>
    <property type="molecule type" value="Genomic_DNA"/>
</dbReference>
<gene>
    <name evidence="5" type="ORF">ISALK_03870</name>
</gene>
<sequence>MEYNRLGKSELKVSKLCFGSLTMSPLQRNLSPKEGEALLLHAFDHGVNFIDTASLYGNYHQIKGALKQWGRHKINIATKSYAYSEDTAKDSLEEALTGLETDYIDLFMLHEQESEHTLRGHGEAIDFFLRKKKEGVIKSFGISTHFVSGVQAAAEHGAVDVVHPIVNYQGLGIVDGDIREMLQAIHRAKEKDIGIFAMKPLGGGHLLSDFQKGFDYVLNLPDIDAVAVGMQTKEEVEVNAGIFSNREISRDTIKKIKAQTRTLQIADWCRGCGLCVQRCNMKALSLQEKAGAKVAVVDPERCVLCGYCGKVCPDFCIKVI</sequence>
<reference evidence="5 6" key="1">
    <citation type="submission" date="2019-04" db="EMBL/GenBank/DDBJ databases">
        <title>Isachenkonia alkalipeptolytica gen. nov. sp. nov. a new anaerobic, alkiliphilic organothrophic bacterium capable to reduce synthesized ferrihydrite isolated from a soda lake.</title>
        <authorList>
            <person name="Toshchakov S.V."/>
            <person name="Zavarzina D.G."/>
            <person name="Zhilina T.N."/>
            <person name="Kostrikina N.A."/>
            <person name="Kublanov I.V."/>
        </authorList>
    </citation>
    <scope>NUCLEOTIDE SEQUENCE [LARGE SCALE GENOMIC DNA]</scope>
    <source>
        <strain evidence="5 6">Z-1701</strain>
    </source>
</reference>
<evidence type="ECO:0000256" key="3">
    <source>
        <dbReference type="ARBA" id="ARBA00023014"/>
    </source>
</evidence>
<dbReference type="PANTHER" id="PTHR43312:SF1">
    <property type="entry name" value="NADP-DEPENDENT OXIDOREDUCTASE DOMAIN-CONTAINING PROTEIN"/>
    <property type="match status" value="1"/>
</dbReference>
<dbReference type="GO" id="GO:0046872">
    <property type="term" value="F:metal ion binding"/>
    <property type="evidence" value="ECO:0007669"/>
    <property type="project" value="UniProtKB-KW"/>
</dbReference>
<dbReference type="PROSITE" id="PS00198">
    <property type="entry name" value="4FE4S_FER_1"/>
    <property type="match status" value="1"/>
</dbReference>
<keyword evidence="1" id="KW-0479">Metal-binding</keyword>
<protein>
    <submittedName>
        <fullName evidence="5">4Fe-4S dicluster domain-containing protein</fullName>
    </submittedName>
</protein>
<feature type="domain" description="4Fe-4S ferredoxin-type" evidence="4">
    <location>
        <begin position="293"/>
        <end position="320"/>
    </location>
</feature>
<evidence type="ECO:0000259" key="4">
    <source>
        <dbReference type="PROSITE" id="PS51379"/>
    </source>
</evidence>
<dbReference type="PANTHER" id="PTHR43312">
    <property type="entry name" value="D-THREO-ALDOSE 1-DEHYDROGENASE"/>
    <property type="match status" value="1"/>
</dbReference>
<dbReference type="GO" id="GO:0051536">
    <property type="term" value="F:iron-sulfur cluster binding"/>
    <property type="evidence" value="ECO:0007669"/>
    <property type="project" value="UniProtKB-KW"/>
</dbReference>
<keyword evidence="2" id="KW-0408">Iron</keyword>
<keyword evidence="6" id="KW-1185">Reference proteome</keyword>
<organism evidence="5 6">
    <name type="scientific">Isachenkonia alkalipeptolytica</name>
    <dbReference type="NCBI Taxonomy" id="2565777"/>
    <lineage>
        <taxon>Bacteria</taxon>
        <taxon>Bacillati</taxon>
        <taxon>Bacillota</taxon>
        <taxon>Clostridia</taxon>
        <taxon>Eubacteriales</taxon>
        <taxon>Clostridiaceae</taxon>
        <taxon>Isachenkonia</taxon>
    </lineage>
</organism>
<proteinExistence type="predicted"/>
<dbReference type="Pfam" id="PF12838">
    <property type="entry name" value="Fer4_7"/>
    <property type="match status" value="1"/>
</dbReference>
<accession>A0AA43XJS3</accession>
<feature type="domain" description="4Fe-4S ferredoxin-type" evidence="4">
    <location>
        <begin position="260"/>
        <end position="289"/>
    </location>
</feature>
<dbReference type="GO" id="GO:0016491">
    <property type="term" value="F:oxidoreductase activity"/>
    <property type="evidence" value="ECO:0007669"/>
    <property type="project" value="InterPro"/>
</dbReference>
<name>A0AA43XJS3_9CLOT</name>
<dbReference type="SUPFAM" id="SSF51430">
    <property type="entry name" value="NAD(P)-linked oxidoreductase"/>
    <property type="match status" value="1"/>
</dbReference>
<dbReference type="PRINTS" id="PR00069">
    <property type="entry name" value="ALDKETRDTASE"/>
</dbReference>
<dbReference type="AlphaFoldDB" id="A0AA43XJS3"/>
<dbReference type="CDD" id="cd19100">
    <property type="entry name" value="AKR_unchar"/>
    <property type="match status" value="1"/>
</dbReference>
<evidence type="ECO:0000256" key="2">
    <source>
        <dbReference type="ARBA" id="ARBA00023004"/>
    </source>
</evidence>
<dbReference type="Gene3D" id="3.20.20.100">
    <property type="entry name" value="NADP-dependent oxidoreductase domain"/>
    <property type="match status" value="1"/>
</dbReference>
<keyword evidence="3" id="KW-0411">Iron-sulfur</keyword>
<dbReference type="InterPro" id="IPR036812">
    <property type="entry name" value="NAD(P)_OxRdtase_dom_sf"/>
</dbReference>
<evidence type="ECO:0000313" key="6">
    <source>
        <dbReference type="Proteomes" id="UP000449710"/>
    </source>
</evidence>
<evidence type="ECO:0000313" key="5">
    <source>
        <dbReference type="EMBL" id="NBG87631.1"/>
    </source>
</evidence>
<dbReference type="InterPro" id="IPR020471">
    <property type="entry name" value="AKR"/>
</dbReference>
<dbReference type="Gene3D" id="3.30.70.20">
    <property type="match status" value="1"/>
</dbReference>
<dbReference type="Pfam" id="PF00248">
    <property type="entry name" value="Aldo_ket_red"/>
    <property type="match status" value="1"/>
</dbReference>
<dbReference type="PROSITE" id="PS51379">
    <property type="entry name" value="4FE4S_FER_2"/>
    <property type="match status" value="2"/>
</dbReference>
<dbReference type="InterPro" id="IPR023210">
    <property type="entry name" value="NADP_OxRdtase_dom"/>
</dbReference>
<dbReference type="RefSeq" id="WP_160719226.1">
    <property type="nucleotide sequence ID" value="NZ_SUMG01000003.1"/>
</dbReference>
<dbReference type="InterPro" id="IPR053135">
    <property type="entry name" value="AKR2_Oxidoreductase"/>
</dbReference>